<dbReference type="InParanoid" id="A0A024GST7"/>
<dbReference type="Proteomes" id="UP000053237">
    <property type="component" value="Unassembled WGS sequence"/>
</dbReference>
<accession>A0A024GST7</accession>
<evidence type="ECO:0000313" key="1">
    <source>
        <dbReference type="EMBL" id="CCI49639.1"/>
    </source>
</evidence>
<organism evidence="1 2">
    <name type="scientific">Albugo candida</name>
    <dbReference type="NCBI Taxonomy" id="65357"/>
    <lineage>
        <taxon>Eukaryota</taxon>
        <taxon>Sar</taxon>
        <taxon>Stramenopiles</taxon>
        <taxon>Oomycota</taxon>
        <taxon>Peronosporomycetes</taxon>
        <taxon>Albuginales</taxon>
        <taxon>Albuginaceae</taxon>
        <taxon>Albugo</taxon>
    </lineage>
</organism>
<name>A0A024GST7_9STRA</name>
<sequence length="212" mass="24305">MCGIRLHDETIEREYSVPEERPIGNGPYEIHIRCEGCQSYGEQAGEVDLWFEARRNLLERNHSVSDLRMNSNKCVAELCIYVKRTRNGVVYIRLHADEMDFVTNTKEEAKVTAVTANVLSSDIATGSCNALHLDSQESLFVSDCITWRFAIKCQQLDIIRQSLHIFFILPSSYLWKQYLTAGHLVDPIVKMAVIENSTNSRIHCMNHTFFCV</sequence>
<dbReference type="OrthoDB" id="122169at2759"/>
<evidence type="ECO:0000313" key="2">
    <source>
        <dbReference type="Proteomes" id="UP000053237"/>
    </source>
</evidence>
<reference evidence="1 2" key="1">
    <citation type="submission" date="2012-05" db="EMBL/GenBank/DDBJ databases">
        <title>Recombination and specialization in a pathogen metapopulation.</title>
        <authorList>
            <person name="Gardiner A."/>
            <person name="Kemen E."/>
            <person name="Schultz-Larsen T."/>
            <person name="MacLean D."/>
            <person name="Van Oosterhout C."/>
            <person name="Jones J.D.G."/>
        </authorList>
    </citation>
    <scope>NUCLEOTIDE SEQUENCE [LARGE SCALE GENOMIC DNA]</scope>
    <source>
        <strain evidence="1 2">Ac Nc2</strain>
    </source>
</reference>
<dbReference type="AlphaFoldDB" id="A0A024GST7"/>
<comment type="caution">
    <text evidence="1">The sequence shown here is derived from an EMBL/GenBank/DDBJ whole genome shotgun (WGS) entry which is preliminary data.</text>
</comment>
<gene>
    <name evidence="1" type="ORF">BN9_110000</name>
</gene>
<protein>
    <submittedName>
        <fullName evidence="1">Uncharacterized protein</fullName>
    </submittedName>
</protein>
<proteinExistence type="predicted"/>
<keyword evidence="2" id="KW-1185">Reference proteome</keyword>
<dbReference type="EMBL" id="CAIX01000320">
    <property type="protein sequence ID" value="CCI49639.1"/>
    <property type="molecule type" value="Genomic_DNA"/>
</dbReference>